<protein>
    <recommendedName>
        <fullName evidence="6">Aminotransferase</fullName>
        <ecNumber evidence="6">2.6.1.-</ecNumber>
    </recommendedName>
</protein>
<gene>
    <name evidence="8" type="ORF">DRP44_06765</name>
</gene>
<dbReference type="PROSITE" id="PS00105">
    <property type="entry name" value="AA_TRANSFER_CLASS_1"/>
    <property type="match status" value="1"/>
</dbReference>
<evidence type="ECO:0000313" key="8">
    <source>
        <dbReference type="EMBL" id="RKX65229.1"/>
    </source>
</evidence>
<evidence type="ECO:0000256" key="5">
    <source>
        <dbReference type="ARBA" id="ARBA00022898"/>
    </source>
</evidence>
<accession>A0A660S602</accession>
<dbReference type="InterPro" id="IPR015422">
    <property type="entry name" value="PyrdxlP-dep_Trfase_small"/>
</dbReference>
<name>A0A660S602_UNCT6</name>
<dbReference type="GO" id="GO:0006520">
    <property type="term" value="P:amino acid metabolic process"/>
    <property type="evidence" value="ECO:0007669"/>
    <property type="project" value="InterPro"/>
</dbReference>
<comment type="caution">
    <text evidence="8">The sequence shown here is derived from an EMBL/GenBank/DDBJ whole genome shotgun (WGS) entry which is preliminary data.</text>
</comment>
<keyword evidence="3 6" id="KW-0032">Aminotransferase</keyword>
<dbReference type="Proteomes" id="UP000282321">
    <property type="component" value="Unassembled WGS sequence"/>
</dbReference>
<dbReference type="EC" id="2.6.1.-" evidence="6"/>
<dbReference type="InterPro" id="IPR004838">
    <property type="entry name" value="NHTrfase_class1_PyrdxlP-BS"/>
</dbReference>
<dbReference type="Gene3D" id="3.90.1150.10">
    <property type="entry name" value="Aspartate Aminotransferase, domain 1"/>
    <property type="match status" value="1"/>
</dbReference>
<dbReference type="InterPro" id="IPR050596">
    <property type="entry name" value="AspAT/PAT-like"/>
</dbReference>
<evidence type="ECO:0000256" key="6">
    <source>
        <dbReference type="RuleBase" id="RU000481"/>
    </source>
</evidence>
<dbReference type="InterPro" id="IPR004839">
    <property type="entry name" value="Aminotransferase_I/II_large"/>
</dbReference>
<evidence type="ECO:0000256" key="3">
    <source>
        <dbReference type="ARBA" id="ARBA00022576"/>
    </source>
</evidence>
<keyword evidence="4 6" id="KW-0808">Transferase</keyword>
<sequence>MNIRSKISSKIESIKPSASITTAEKIKEMKKQGADIVDLSWGEPYFGTPNIIKESAKNAMDNNFTHYTNSRGLIELRESVSEKLQRENKIIYDPNTEILVTPGAKQAIFYAVYALVEDGDEVLIPEPYWLSYRDIVKLAGGKVVPIETKEENYFKPRYEDIESKISERTKAIIINSPNNPTGMVLDKNNLEDIAEIAKKHDLIVISDEIYEKIIFDGRRHYSIASFPEMKERTITINGFSKAFAMTGWRLGYLATSNELMEYIIKVHQHIATCANSFVQKAAISAFEKCAEEVIQMTQEYEKRRDIIFGGINSVNNLSCLKPEGTFYAFVNIKKLGMNSIEASEYLLEKAKIATVPGVEYGTSGEGYLRISFGLPEKDLIEVIERLQKALK</sequence>
<reference evidence="8 9" key="1">
    <citation type="submission" date="2018-06" db="EMBL/GenBank/DDBJ databases">
        <title>Extensive metabolic versatility and redundancy in microbially diverse, dynamic hydrothermal sediments.</title>
        <authorList>
            <person name="Dombrowski N."/>
            <person name="Teske A."/>
            <person name="Baker B.J."/>
        </authorList>
    </citation>
    <scope>NUCLEOTIDE SEQUENCE [LARGE SCALE GENOMIC DNA]</scope>
    <source>
        <strain evidence="8">B35_G9</strain>
    </source>
</reference>
<dbReference type="SUPFAM" id="SSF53383">
    <property type="entry name" value="PLP-dependent transferases"/>
    <property type="match status" value="1"/>
</dbReference>
<dbReference type="PRINTS" id="PR00753">
    <property type="entry name" value="ACCSYNTHASE"/>
</dbReference>
<evidence type="ECO:0000256" key="4">
    <source>
        <dbReference type="ARBA" id="ARBA00022679"/>
    </source>
</evidence>
<dbReference type="GO" id="GO:0030170">
    <property type="term" value="F:pyridoxal phosphate binding"/>
    <property type="evidence" value="ECO:0007669"/>
    <property type="project" value="InterPro"/>
</dbReference>
<evidence type="ECO:0000256" key="2">
    <source>
        <dbReference type="ARBA" id="ARBA00007441"/>
    </source>
</evidence>
<dbReference type="Gene3D" id="3.40.640.10">
    <property type="entry name" value="Type I PLP-dependent aspartate aminotransferase-like (Major domain)"/>
    <property type="match status" value="1"/>
</dbReference>
<evidence type="ECO:0000259" key="7">
    <source>
        <dbReference type="Pfam" id="PF00155"/>
    </source>
</evidence>
<evidence type="ECO:0000313" key="9">
    <source>
        <dbReference type="Proteomes" id="UP000282321"/>
    </source>
</evidence>
<evidence type="ECO:0000256" key="1">
    <source>
        <dbReference type="ARBA" id="ARBA00001933"/>
    </source>
</evidence>
<dbReference type="InterPro" id="IPR015421">
    <property type="entry name" value="PyrdxlP-dep_Trfase_major"/>
</dbReference>
<dbReference type="AlphaFoldDB" id="A0A660S602"/>
<keyword evidence="5" id="KW-0663">Pyridoxal phosphate</keyword>
<dbReference type="EMBL" id="QNBC01000102">
    <property type="protein sequence ID" value="RKX65229.1"/>
    <property type="molecule type" value="Genomic_DNA"/>
</dbReference>
<dbReference type="InterPro" id="IPR015424">
    <property type="entry name" value="PyrdxlP-dep_Trfase"/>
</dbReference>
<dbReference type="GO" id="GO:0008483">
    <property type="term" value="F:transaminase activity"/>
    <property type="evidence" value="ECO:0007669"/>
    <property type="project" value="UniProtKB-KW"/>
</dbReference>
<comment type="similarity">
    <text evidence="2 6">Belongs to the class-I pyridoxal-phosphate-dependent aminotransferase family.</text>
</comment>
<organism evidence="8 9">
    <name type="scientific">candidate division TA06 bacterium</name>
    <dbReference type="NCBI Taxonomy" id="2250710"/>
    <lineage>
        <taxon>Bacteria</taxon>
        <taxon>Bacteria division TA06</taxon>
    </lineage>
</organism>
<feature type="domain" description="Aminotransferase class I/classII large" evidence="7">
    <location>
        <begin position="35"/>
        <end position="386"/>
    </location>
</feature>
<dbReference type="Pfam" id="PF00155">
    <property type="entry name" value="Aminotran_1_2"/>
    <property type="match status" value="1"/>
</dbReference>
<dbReference type="PANTHER" id="PTHR46383">
    <property type="entry name" value="ASPARTATE AMINOTRANSFERASE"/>
    <property type="match status" value="1"/>
</dbReference>
<comment type="cofactor">
    <cofactor evidence="1 6">
        <name>pyridoxal 5'-phosphate</name>
        <dbReference type="ChEBI" id="CHEBI:597326"/>
    </cofactor>
</comment>
<dbReference type="PANTHER" id="PTHR46383:SF1">
    <property type="entry name" value="ASPARTATE AMINOTRANSFERASE"/>
    <property type="match status" value="1"/>
</dbReference>
<proteinExistence type="inferred from homology"/>
<dbReference type="FunFam" id="3.40.640.10:FF:000033">
    <property type="entry name" value="Aspartate aminotransferase"/>
    <property type="match status" value="1"/>
</dbReference>
<dbReference type="CDD" id="cd00609">
    <property type="entry name" value="AAT_like"/>
    <property type="match status" value="1"/>
</dbReference>